<dbReference type="AlphaFoldDB" id="A0A914UWW5"/>
<evidence type="ECO:0000313" key="3">
    <source>
        <dbReference type="WBParaSite" id="PSAMB.scaffold1325size32967.g12589.t1"/>
    </source>
</evidence>
<dbReference type="Proteomes" id="UP000887566">
    <property type="component" value="Unplaced"/>
</dbReference>
<feature type="chain" id="PRO_5037712369" evidence="1">
    <location>
        <begin position="16"/>
        <end position="269"/>
    </location>
</feature>
<dbReference type="PANTHER" id="PTHR34311">
    <property type="entry name" value="PROTEIN CBG21698-RELATED"/>
    <property type="match status" value="1"/>
</dbReference>
<sequence>MKLLIFCALLELGTANLLFSTLSQELPRLDYLMPFVEDDVDIDACIVPKLYSCQARFNLLLNISGNADWTAPDVLGSAIDGYLLAGVDGLLQVCDARIQFYQCLGSTYRSCINRMYFLSQGYTMKASMAYVEIMKELEFTCDGGLLQAIRSWPCILTVADQSNGTFYSCLAAFNQSVTAHPDSLCTAAQTLTTCMSAPFLASCGDQVGWWECERVRVSLELISSCPSLTCSIGSGGSRSFSKGVDLIYRQIAEGEDEMEKKRSLSLVNM</sequence>
<dbReference type="WBParaSite" id="PSAMB.scaffold1325size32967.g12589.t1">
    <property type="protein sequence ID" value="PSAMB.scaffold1325size32967.g12589.t1"/>
    <property type="gene ID" value="PSAMB.scaffold1325size32967.g12589"/>
</dbReference>
<feature type="signal peptide" evidence="1">
    <location>
        <begin position="1"/>
        <end position="15"/>
    </location>
</feature>
<keyword evidence="2" id="KW-1185">Reference proteome</keyword>
<accession>A0A914UWW5</accession>
<organism evidence="2 3">
    <name type="scientific">Plectus sambesii</name>
    <dbReference type="NCBI Taxonomy" id="2011161"/>
    <lineage>
        <taxon>Eukaryota</taxon>
        <taxon>Metazoa</taxon>
        <taxon>Ecdysozoa</taxon>
        <taxon>Nematoda</taxon>
        <taxon>Chromadorea</taxon>
        <taxon>Plectida</taxon>
        <taxon>Plectina</taxon>
        <taxon>Plectoidea</taxon>
        <taxon>Plectidae</taxon>
        <taxon>Plectus</taxon>
    </lineage>
</organism>
<dbReference type="PANTHER" id="PTHR34311:SF3">
    <property type="entry name" value="DUF19 DOMAIN-CONTAINING PROTEIN"/>
    <property type="match status" value="1"/>
</dbReference>
<keyword evidence="1" id="KW-0732">Signal</keyword>
<evidence type="ECO:0000256" key="1">
    <source>
        <dbReference type="SAM" id="SignalP"/>
    </source>
</evidence>
<reference evidence="3" key="1">
    <citation type="submission" date="2022-11" db="UniProtKB">
        <authorList>
            <consortium name="WormBaseParasite"/>
        </authorList>
    </citation>
    <scope>IDENTIFICATION</scope>
</reference>
<proteinExistence type="predicted"/>
<evidence type="ECO:0000313" key="2">
    <source>
        <dbReference type="Proteomes" id="UP000887566"/>
    </source>
</evidence>
<name>A0A914UWW5_9BILA</name>
<protein>
    <submittedName>
        <fullName evidence="3">Secreted protein</fullName>
    </submittedName>
</protein>